<accession>W5T1M7</accession>
<geneLocation type="plasmid" evidence="1">
    <name>unnamed</name>
</geneLocation>
<dbReference type="AlphaFoldDB" id="W5T1M7"/>
<name>W5T1M7_BORHE</name>
<dbReference type="HOGENOM" id="CLU_3305717_0_0_12"/>
<proteinExistence type="predicted"/>
<protein>
    <submittedName>
        <fullName evidence="1">Uncharacterized protein</fullName>
    </submittedName>
</protein>
<reference evidence="1" key="1">
    <citation type="submission" date="2013-04" db="EMBL/GenBank/DDBJ databases">
        <title>Comparative Genomics of Relapsing Fever Spirochetes.</title>
        <authorList>
            <person name="Schwan T.G."/>
            <person name="Raffel S.J."/>
            <person name="Porcella S.F."/>
            <person name="Martens C.A."/>
            <person name="Bruno D.P."/>
            <person name="Ricklefs S.M."/>
            <person name="Barbian K.B."/>
        </authorList>
    </citation>
    <scope>NUCLEOTIDE SEQUENCE</scope>
    <source>
        <strain evidence="1">YBT</strain>
        <plasmid evidence="1">unnamed</plasmid>
    </source>
</reference>
<sequence length="39" mass="4384">MSRMKTNQMVWQMEPAASDVGKALSTLIISIINVKKFLC</sequence>
<organism evidence="1">
    <name type="scientific">Borrelia hermsii YBT</name>
    <dbReference type="NCBI Taxonomy" id="1313295"/>
    <lineage>
        <taxon>Bacteria</taxon>
        <taxon>Pseudomonadati</taxon>
        <taxon>Spirochaetota</taxon>
        <taxon>Spirochaetia</taxon>
        <taxon>Spirochaetales</taxon>
        <taxon>Borreliaceae</taxon>
        <taxon>Borrelia</taxon>
    </lineage>
</organism>
<gene>
    <name evidence="1" type="ORF">BHO_0900030</name>
</gene>
<evidence type="ECO:0000313" key="1">
    <source>
        <dbReference type="EMBL" id="AHH13077.1"/>
    </source>
</evidence>
<dbReference type="EMBL" id="CP005709">
    <property type="protein sequence ID" value="AHH13077.1"/>
    <property type="molecule type" value="Genomic_DNA"/>
</dbReference>
<keyword evidence="1" id="KW-0614">Plasmid</keyword>